<protein>
    <recommendedName>
        <fullName evidence="12">Lamin B2</fullName>
    </recommendedName>
</protein>
<evidence type="ECO:0000256" key="5">
    <source>
        <dbReference type="RuleBase" id="RU000685"/>
    </source>
</evidence>
<dbReference type="InterPro" id="IPR018039">
    <property type="entry name" value="IF_conserved"/>
</dbReference>
<dbReference type="GO" id="GO:0005652">
    <property type="term" value="C:nuclear lamina"/>
    <property type="evidence" value="ECO:0007669"/>
    <property type="project" value="UniProtKB-SubCell"/>
</dbReference>
<accession>A0AAX7SN43</accession>
<evidence type="ECO:0000256" key="7">
    <source>
        <dbReference type="SAM" id="MobiDB-lite"/>
    </source>
</evidence>
<name>A0AAX7SN43_ASTCA</name>
<evidence type="ECO:0000259" key="8">
    <source>
        <dbReference type="PROSITE" id="PS51841"/>
    </source>
</evidence>
<dbReference type="SMART" id="SM01391">
    <property type="entry name" value="Filament"/>
    <property type="match status" value="1"/>
</dbReference>
<dbReference type="Gene3D" id="2.60.40.1260">
    <property type="entry name" value="Lamin Tail domain"/>
    <property type="match status" value="1"/>
</dbReference>
<evidence type="ECO:0000256" key="6">
    <source>
        <dbReference type="SAM" id="Coils"/>
    </source>
</evidence>
<evidence type="ECO:0000256" key="2">
    <source>
        <dbReference type="ARBA" id="ARBA00023054"/>
    </source>
</evidence>
<dbReference type="Gene3D" id="1.20.5.1160">
    <property type="entry name" value="Vasodilator-stimulated phosphoprotein"/>
    <property type="match status" value="1"/>
</dbReference>
<feature type="coiled-coil region" evidence="6">
    <location>
        <begin position="250"/>
        <end position="309"/>
    </location>
</feature>
<dbReference type="GO" id="GO:0031507">
    <property type="term" value="P:heterochromatin formation"/>
    <property type="evidence" value="ECO:0007669"/>
    <property type="project" value="TreeGrafter"/>
</dbReference>
<dbReference type="Pfam" id="PF00932">
    <property type="entry name" value="LTD"/>
    <property type="match status" value="1"/>
</dbReference>
<evidence type="ECO:0000313" key="11">
    <source>
        <dbReference type="Proteomes" id="UP000265100"/>
    </source>
</evidence>
<proteinExistence type="inferred from homology"/>
<dbReference type="GeneTree" id="ENSGT00940000160274"/>
<comment type="similarity">
    <text evidence="5">Belongs to the intermediate filament family.</text>
</comment>
<feature type="region of interest" description="Disordered" evidence="7">
    <location>
        <begin position="331"/>
        <end position="352"/>
    </location>
</feature>
<dbReference type="PANTHER" id="PTHR45721:SF2">
    <property type="entry name" value="LAMIN-B2"/>
    <property type="match status" value="1"/>
</dbReference>
<dbReference type="PROSITE" id="PS51842">
    <property type="entry name" value="IF_ROD_2"/>
    <property type="match status" value="1"/>
</dbReference>
<dbReference type="Pfam" id="PF00038">
    <property type="entry name" value="Filament"/>
    <property type="match status" value="1"/>
</dbReference>
<dbReference type="GO" id="GO:0005200">
    <property type="term" value="F:structural constituent of cytoskeleton"/>
    <property type="evidence" value="ECO:0007669"/>
    <property type="project" value="TreeGrafter"/>
</dbReference>
<gene>
    <name evidence="10" type="primary">LMNB2</name>
</gene>
<dbReference type="GO" id="GO:0007097">
    <property type="term" value="P:nuclear migration"/>
    <property type="evidence" value="ECO:0007669"/>
    <property type="project" value="TreeGrafter"/>
</dbReference>
<keyword evidence="11" id="KW-1185">Reference proteome</keyword>
<dbReference type="InterPro" id="IPR039008">
    <property type="entry name" value="IF_rod_dom"/>
</dbReference>
<reference evidence="10" key="2">
    <citation type="submission" date="2025-08" db="UniProtKB">
        <authorList>
            <consortium name="Ensembl"/>
        </authorList>
    </citation>
    <scope>IDENTIFICATION</scope>
</reference>
<dbReference type="GO" id="GO:0090435">
    <property type="term" value="P:protein localization to nuclear envelope"/>
    <property type="evidence" value="ECO:0007669"/>
    <property type="project" value="TreeGrafter"/>
</dbReference>
<dbReference type="GO" id="GO:0051664">
    <property type="term" value="P:nuclear pore localization"/>
    <property type="evidence" value="ECO:0007669"/>
    <property type="project" value="TreeGrafter"/>
</dbReference>
<comment type="subcellular location">
    <subcellularLocation>
        <location evidence="4">Nucleus lamina</location>
    </subcellularLocation>
</comment>
<dbReference type="Gene3D" id="1.20.5.500">
    <property type="entry name" value="Single helix bin"/>
    <property type="match status" value="1"/>
</dbReference>
<dbReference type="PANTHER" id="PTHR45721">
    <property type="entry name" value="LAMIN DM0-RELATED"/>
    <property type="match status" value="1"/>
</dbReference>
<evidence type="ECO:0000313" key="10">
    <source>
        <dbReference type="Ensembl" id="ENSACLP00000043966.1"/>
    </source>
</evidence>
<sequence>MATASATPSREAGRSAASTPLSPTRISRLQEKQELQHLNDRLAVYIDRVRALELENDRLMVKVSEKEEVTTREVTGLKALYEAELADARRVLDETARERARLQIDLGKAQADLEEATRSHAVGKRQLEAETLMRVDLENRCQSLSEELEFRKTMFDEEVRESRRRHEQRIVEVDSGVRQDYEFKLAQALQDLRRQHDAQVSIYKEELEQTFQAKLDNAKVSSEINDKAMSSAREELQESRTRIESLGYQLSALQKQVAASEDRIRELEEILSSERDKHRRAIEAKEQEMAELRDRMNAQLSEYQELLDVKLALDMEINAYRKLLEGEEHRLKLSPSPSSRVTVSRLTGSSSSRSSKRKRVKFYIVSPFLNKVHFCIKAPHVLQDQPLGNWRLKRQVDNGEEIIYKFSPKYVLKAGQSVTVWSADAGMAHSPPTDLLWKSQASWGTGNDIVTSLVNADGEEVARRTVTNTQVDVDDVDGEEETVAQTVHLANNFSFSLPFW</sequence>
<keyword evidence="1 5" id="KW-0403">Intermediate filament</keyword>
<dbReference type="SUPFAM" id="SSF64593">
    <property type="entry name" value="Intermediate filament protein, coiled coil region"/>
    <property type="match status" value="2"/>
</dbReference>
<evidence type="ECO:0000256" key="3">
    <source>
        <dbReference type="ARBA" id="ARBA00023289"/>
    </source>
</evidence>
<dbReference type="Gene3D" id="1.20.5.170">
    <property type="match status" value="1"/>
</dbReference>
<dbReference type="Proteomes" id="UP000265100">
    <property type="component" value="Chromosome 17"/>
</dbReference>
<keyword evidence="3" id="KW-0636">Prenylation</keyword>
<feature type="domain" description="LTD" evidence="8">
    <location>
        <begin position="329"/>
        <end position="468"/>
    </location>
</feature>
<keyword evidence="2 6" id="KW-0175">Coiled coil</keyword>
<dbReference type="SUPFAM" id="SSF74853">
    <property type="entry name" value="Lamin A/C globular tail domain"/>
    <property type="match status" value="1"/>
</dbReference>
<feature type="coiled-coil region" evidence="6">
    <location>
        <begin position="35"/>
        <end position="147"/>
    </location>
</feature>
<keyword evidence="3" id="KW-0449">Lipoprotein</keyword>
<feature type="region of interest" description="Disordered" evidence="7">
    <location>
        <begin position="1"/>
        <end position="23"/>
    </location>
</feature>
<evidence type="ECO:0008006" key="12">
    <source>
        <dbReference type="Google" id="ProtNLM"/>
    </source>
</evidence>
<dbReference type="PROSITE" id="PS00226">
    <property type="entry name" value="IF_ROD_1"/>
    <property type="match status" value="1"/>
</dbReference>
<reference evidence="10" key="3">
    <citation type="submission" date="2025-09" db="UniProtKB">
        <authorList>
            <consortium name="Ensembl"/>
        </authorList>
    </citation>
    <scope>IDENTIFICATION</scope>
</reference>
<dbReference type="GO" id="GO:0005882">
    <property type="term" value="C:intermediate filament"/>
    <property type="evidence" value="ECO:0007669"/>
    <property type="project" value="UniProtKB-KW"/>
</dbReference>
<evidence type="ECO:0000256" key="4">
    <source>
        <dbReference type="ARBA" id="ARBA00024186"/>
    </source>
</evidence>
<dbReference type="InterPro" id="IPR036415">
    <property type="entry name" value="Lamin_tail_dom_sf"/>
</dbReference>
<reference evidence="10" key="1">
    <citation type="submission" date="2018-05" db="EMBL/GenBank/DDBJ databases">
        <authorList>
            <person name="Datahose"/>
        </authorList>
    </citation>
    <scope>NUCLEOTIDE SEQUENCE</scope>
</reference>
<dbReference type="GO" id="GO:0006998">
    <property type="term" value="P:nuclear envelope organization"/>
    <property type="evidence" value="ECO:0007669"/>
    <property type="project" value="TreeGrafter"/>
</dbReference>
<organism evidence="10 11">
    <name type="scientific">Astatotilapia calliptera</name>
    <name type="common">Eastern happy</name>
    <name type="synonym">Chromis callipterus</name>
    <dbReference type="NCBI Taxonomy" id="8154"/>
    <lineage>
        <taxon>Eukaryota</taxon>
        <taxon>Metazoa</taxon>
        <taxon>Chordata</taxon>
        <taxon>Craniata</taxon>
        <taxon>Vertebrata</taxon>
        <taxon>Euteleostomi</taxon>
        <taxon>Actinopterygii</taxon>
        <taxon>Neopterygii</taxon>
        <taxon>Teleostei</taxon>
        <taxon>Neoteleostei</taxon>
        <taxon>Acanthomorphata</taxon>
        <taxon>Ovalentaria</taxon>
        <taxon>Cichlomorphae</taxon>
        <taxon>Cichliformes</taxon>
        <taxon>Cichlidae</taxon>
        <taxon>African cichlids</taxon>
        <taxon>Pseudocrenilabrinae</taxon>
        <taxon>Haplochromini</taxon>
        <taxon>Astatotilapia</taxon>
    </lineage>
</organism>
<evidence type="ECO:0000259" key="9">
    <source>
        <dbReference type="PROSITE" id="PS51842"/>
    </source>
</evidence>
<dbReference type="AlphaFoldDB" id="A0AAX7SN43"/>
<evidence type="ECO:0000256" key="1">
    <source>
        <dbReference type="ARBA" id="ARBA00022754"/>
    </source>
</evidence>
<dbReference type="InterPro" id="IPR001322">
    <property type="entry name" value="Lamin_tail_dom"/>
</dbReference>
<dbReference type="PROSITE" id="PS51841">
    <property type="entry name" value="LTD"/>
    <property type="match status" value="1"/>
</dbReference>
<dbReference type="Ensembl" id="ENSACLT00000091479.1">
    <property type="protein sequence ID" value="ENSACLP00000043966.1"/>
    <property type="gene ID" value="ENSACLG00000020700.2"/>
</dbReference>
<feature type="compositionally biased region" description="Low complexity" evidence="7">
    <location>
        <begin position="333"/>
        <end position="352"/>
    </location>
</feature>
<feature type="domain" description="IF rod" evidence="9">
    <location>
        <begin position="31"/>
        <end position="331"/>
    </location>
</feature>